<dbReference type="InterPro" id="IPR021866">
    <property type="entry name" value="SpoIIAA-like"/>
</dbReference>
<dbReference type="Gene3D" id="3.40.50.10600">
    <property type="entry name" value="SpoIIaa-like domains"/>
    <property type="match status" value="1"/>
</dbReference>
<accession>A0A1W0CCW5</accession>
<dbReference type="RefSeq" id="WP_019100258.1">
    <property type="nucleotide sequence ID" value="NZ_AP019312.1"/>
</dbReference>
<evidence type="ECO:0000313" key="3">
    <source>
        <dbReference type="Proteomes" id="UP000192721"/>
    </source>
</evidence>
<evidence type="ECO:0000313" key="4">
    <source>
        <dbReference type="Proteomes" id="UP000664349"/>
    </source>
</evidence>
<name>A0A1W0CCW5_9NEIS</name>
<gene>
    <name evidence="2" type="ORF">B0T45_19990</name>
    <name evidence="1" type="ORF">J1C50_03760</name>
</gene>
<evidence type="ECO:0000313" key="2">
    <source>
        <dbReference type="EMBL" id="OQS33670.1"/>
    </source>
</evidence>
<protein>
    <submittedName>
        <fullName evidence="2">STAS/SEC14 domain-containing protein</fullName>
    </submittedName>
</protein>
<dbReference type="EMBL" id="JAFLRD010000003">
    <property type="protein sequence ID" value="MBO0414617.1"/>
    <property type="molecule type" value="Genomic_DNA"/>
</dbReference>
<proteinExistence type="predicted"/>
<reference evidence="1 4" key="2">
    <citation type="submission" date="2021-03" db="EMBL/GenBank/DDBJ databases">
        <title>First Case of infection caused by Chromobacterium haemolyticum derived from water in China.</title>
        <authorList>
            <person name="Chen J."/>
            <person name="Liu C."/>
        </authorList>
    </citation>
    <scope>NUCLEOTIDE SEQUENCE [LARGE SCALE GENOMIC DNA]</scope>
    <source>
        <strain evidence="1 4">WJ-5</strain>
    </source>
</reference>
<evidence type="ECO:0000313" key="1">
    <source>
        <dbReference type="EMBL" id="MBO0414617.1"/>
    </source>
</evidence>
<dbReference type="Proteomes" id="UP000664349">
    <property type="component" value="Unassembled WGS sequence"/>
</dbReference>
<dbReference type="GeneID" id="58560972"/>
<dbReference type="Proteomes" id="UP000192721">
    <property type="component" value="Unassembled WGS sequence"/>
</dbReference>
<dbReference type="Pfam" id="PF11964">
    <property type="entry name" value="SpoIIAA-like"/>
    <property type="match status" value="1"/>
</dbReference>
<dbReference type="InterPro" id="IPR038396">
    <property type="entry name" value="SpoIIAA-like_sf"/>
</dbReference>
<dbReference type="OrthoDB" id="8562463at2"/>
<comment type="caution">
    <text evidence="2">The sequence shown here is derived from an EMBL/GenBank/DDBJ whole genome shotgun (WGS) entry which is preliminary data.</text>
</comment>
<dbReference type="InterPro" id="IPR036513">
    <property type="entry name" value="STAS_dom_sf"/>
</dbReference>
<sequence>MISIREQHYGLDVALYNEFTLADFKLLEEALLKRQSERAKPDLLLDLTELKDFTLDMALEEVKFMRAHENHVGRVALVVSDVWIKLAAHIAGLLSNTRTQYFDTAEEAQAWLESPVAAGT</sequence>
<dbReference type="AlphaFoldDB" id="A0A1W0CCW5"/>
<dbReference type="EMBL" id="MUKV01000037">
    <property type="protein sequence ID" value="OQS33670.1"/>
    <property type="molecule type" value="Genomic_DNA"/>
</dbReference>
<reference evidence="2 3" key="1">
    <citation type="submission" date="2017-02" db="EMBL/GenBank/DDBJ databases">
        <title>Chromobacterium haemolyticum H5244.</title>
        <authorList>
            <person name="Gulvik C.A."/>
        </authorList>
    </citation>
    <scope>NUCLEOTIDE SEQUENCE [LARGE SCALE GENOMIC DNA]</scope>
    <source>
        <strain evidence="2 3">H5244</strain>
    </source>
</reference>
<keyword evidence="4" id="KW-1185">Reference proteome</keyword>
<dbReference type="SUPFAM" id="SSF52091">
    <property type="entry name" value="SpoIIaa-like"/>
    <property type="match status" value="1"/>
</dbReference>
<organism evidence="2 3">
    <name type="scientific">Chromobacterium haemolyticum</name>
    <dbReference type="NCBI Taxonomy" id="394935"/>
    <lineage>
        <taxon>Bacteria</taxon>
        <taxon>Pseudomonadati</taxon>
        <taxon>Pseudomonadota</taxon>
        <taxon>Betaproteobacteria</taxon>
        <taxon>Neisseriales</taxon>
        <taxon>Chromobacteriaceae</taxon>
        <taxon>Chromobacterium</taxon>
    </lineage>
</organism>